<dbReference type="EMBL" id="MH172377">
    <property type="protein sequence ID" value="AWK28207.1"/>
    <property type="molecule type" value="Genomic_DNA"/>
</dbReference>
<proteinExistence type="inferred from homology"/>
<reference evidence="16" key="1">
    <citation type="submission" date="2018-04" db="EMBL/GenBank/DDBJ databases">
        <title>Complete Genome Sequences Of Four Novel Human Gammapapillomaviruses Isolated from Penile Swabs in Cape Town, South Africa.</title>
        <authorList>
            <person name="Murahwa A.T."/>
            <person name="Meiring T.L."/>
            <person name="Mbulawa Z.Z.A."/>
            <person name="Williamson A.-L."/>
        </authorList>
    </citation>
    <scope>NUCLEOTIDE SEQUENCE</scope>
    <source>
        <strain evidence="16">CT08</strain>
    </source>
</reference>
<dbReference type="InterPro" id="IPR000784">
    <property type="entry name" value="Late_L2"/>
</dbReference>
<comment type="PTM">
    <text evidence="15">Highly phosphorylated.</text>
</comment>
<keyword evidence="4 15" id="KW-1048">Host nucleus</keyword>
<dbReference type="GO" id="GO:0003677">
    <property type="term" value="F:DNA binding"/>
    <property type="evidence" value="ECO:0007669"/>
    <property type="project" value="UniProtKB-UniRule"/>
</dbReference>
<sequence length="533" mass="57518">MLLVSEPVNSALCTMYATHRRVKRDSPDNLYRQCAITGNCPPDVKNKIEGTTLADRLLKIFGSILYLGGLGIGTGRGSGGSFGYRPVAPSTPRVVPEGSVIRPTPPIDPLGPVDLIPVDAVDPLGSSIVPLSEGGGLPESGVIEEVPVIEATVPSVISESDPISDIVPVEGHPNVTAPEDGAAVLDVQPAAPPPKRAVVEGRIRPSHPQHISVLSSSTGSSADINVFVDAHFGGDIIGGVYEEIPLEPLPRRYEFEIVEGGTQPKTSTPTGGGRALVQRARDLYNRRVQQIRTRNVDFLGRPSRLVQFEFDNPAFQDDVTLTFEQDLQDITAAPEPDFTDIIQLQRPRMQEYEGHVRVSRLGRRGTIRTRSGLQIGQQVHFYYDLSTIEGADAIELSVLGEHTGESEVVHGLAESTFVDSIAETDVELEAALFDEQVEDFSNSHLVLSSSSRGASVSVPTIPPGIALKVFVDDVGSGLFVSYPAIHVPSDTSFSETPLSPALPALVVDPFSDGFYLHPSLERRKRKRRYSDAF</sequence>
<dbReference type="GO" id="GO:0075732">
    <property type="term" value="P:viral penetration into host nucleus"/>
    <property type="evidence" value="ECO:0007669"/>
    <property type="project" value="UniProtKB-KW"/>
</dbReference>
<comment type="similarity">
    <text evidence="15">Belongs to the papillomaviridae L2 protein family.</text>
</comment>
<dbReference type="GO" id="GO:0046718">
    <property type="term" value="P:symbiont entry into host cell"/>
    <property type="evidence" value="ECO:0007669"/>
    <property type="project" value="UniProtKB-KW"/>
</dbReference>
<keyword evidence="11 15" id="KW-1176">Cytoplasmic inwards viral transport</keyword>
<keyword evidence="7 15" id="KW-0946">Virion</keyword>
<accession>A0A2S1ZRW6</accession>
<dbReference type="GO" id="GO:0019028">
    <property type="term" value="C:viral capsid"/>
    <property type="evidence" value="ECO:0007669"/>
    <property type="project" value="UniProtKB-UniRule"/>
</dbReference>
<name>A0A2S1ZRW6_9PAPI</name>
<keyword evidence="14 15" id="KW-1160">Virus entry into host cell</keyword>
<evidence type="ECO:0000256" key="11">
    <source>
        <dbReference type="ARBA" id="ARBA00023120"/>
    </source>
</evidence>
<keyword evidence="8 15" id="KW-0426">Late protein</keyword>
<keyword evidence="13 15" id="KW-1015">Disulfide bond</keyword>
<keyword evidence="1 15" id="KW-1163">Viral penetration into host nucleus</keyword>
<organism evidence="16 17">
    <name type="scientific">Human papillomavirus type 220</name>
    <dbReference type="NCBI Taxonomy" id="2200957"/>
    <lineage>
        <taxon>Viruses</taxon>
        <taxon>Monodnaviria</taxon>
        <taxon>Shotokuvirae</taxon>
        <taxon>Cossaviricota</taxon>
        <taxon>Papovaviricetes</taxon>
        <taxon>Zurhausenvirales</taxon>
        <taxon>Papillomaviridae</taxon>
    </lineage>
</organism>
<keyword evidence="6" id="KW-1040">Host Golgi apparatus</keyword>
<evidence type="ECO:0000256" key="5">
    <source>
        <dbReference type="ARBA" id="ARBA00022581"/>
    </source>
</evidence>
<evidence type="ECO:0000313" key="17">
    <source>
        <dbReference type="Proteomes" id="UP001231058"/>
    </source>
</evidence>
<evidence type="ECO:0000313" key="16">
    <source>
        <dbReference type="EMBL" id="AWK28207.1"/>
    </source>
</evidence>
<keyword evidence="9 15" id="KW-1177">Microtubular inwards viral transport</keyword>
<comment type="subcellular location">
    <subcellularLocation>
        <location evidence="15">Virion</location>
    </subcellularLocation>
    <subcellularLocation>
        <location evidence="15">Host nucleus</location>
    </subcellularLocation>
</comment>
<evidence type="ECO:0000256" key="7">
    <source>
        <dbReference type="ARBA" id="ARBA00022844"/>
    </source>
</evidence>
<evidence type="ECO:0000256" key="12">
    <source>
        <dbReference type="ARBA" id="ARBA00023125"/>
    </source>
</evidence>
<dbReference type="GO" id="GO:0075521">
    <property type="term" value="P:microtubule-dependent intracellular transport of viral material towards nucleus"/>
    <property type="evidence" value="ECO:0007669"/>
    <property type="project" value="UniProtKB-UniRule"/>
</dbReference>
<dbReference type="Pfam" id="PF00513">
    <property type="entry name" value="Late_protein_L2"/>
    <property type="match status" value="1"/>
</dbReference>
<keyword evidence="12 15" id="KW-0238">DNA-binding</keyword>
<evidence type="ECO:0000256" key="6">
    <source>
        <dbReference type="ARBA" id="ARBA00022812"/>
    </source>
</evidence>
<gene>
    <name evidence="15 16" type="primary">L2</name>
</gene>
<evidence type="ECO:0000256" key="9">
    <source>
        <dbReference type="ARBA" id="ARBA00022952"/>
    </source>
</evidence>
<keyword evidence="2 15" id="KW-0597">Phosphoprotein</keyword>
<evidence type="ECO:0000256" key="1">
    <source>
        <dbReference type="ARBA" id="ARBA00022524"/>
    </source>
</evidence>
<dbReference type="GO" id="GO:0005198">
    <property type="term" value="F:structural molecule activity"/>
    <property type="evidence" value="ECO:0007669"/>
    <property type="project" value="UniProtKB-UniRule"/>
</dbReference>
<evidence type="ECO:0000256" key="13">
    <source>
        <dbReference type="ARBA" id="ARBA00023157"/>
    </source>
</evidence>
<protein>
    <recommendedName>
        <fullName evidence="15">Minor capsid protein L2</fullName>
    </recommendedName>
</protein>
<keyword evidence="5 15" id="KW-0945">Host-virus interaction</keyword>
<keyword evidence="10" id="KW-1039">Host endosome</keyword>
<keyword evidence="3 15" id="KW-0167">Capsid protein</keyword>
<evidence type="ECO:0000256" key="2">
    <source>
        <dbReference type="ARBA" id="ARBA00022553"/>
    </source>
</evidence>
<evidence type="ECO:0000256" key="14">
    <source>
        <dbReference type="ARBA" id="ARBA00023296"/>
    </source>
</evidence>
<evidence type="ECO:0000256" key="8">
    <source>
        <dbReference type="ARBA" id="ARBA00022921"/>
    </source>
</evidence>
<comment type="subunit">
    <text evidence="15">Interacts with major capsid protein L1. Interacts with E2; this interaction inhibits E2 transcriptional activity but not the DNA replication function E2. Interacts with host HSPA8; this interaction is required for L2 nuclear translocation. Interacts with host importins KPNB2 and KPNB3. Forms a complex with importin alpha2-beta1 heterodimers via interaction with the importin alpha2 adapter. Interacts with host DYNLT1; this interaction is essential for virus intracellular transport during entry. Interacts (via C-terminus) with host retromer subunits VPS35 AND VPS29.</text>
</comment>
<dbReference type="HAMAP" id="MF_04003">
    <property type="entry name" value="PPV_L2"/>
    <property type="match status" value="1"/>
</dbReference>
<comment type="caution">
    <text evidence="15">Lacks conserved residue(s) required for the propagation of feature annotation.</text>
</comment>
<evidence type="ECO:0000256" key="4">
    <source>
        <dbReference type="ARBA" id="ARBA00022562"/>
    </source>
</evidence>
<dbReference type="Proteomes" id="UP001231058">
    <property type="component" value="Segment"/>
</dbReference>
<dbReference type="GO" id="GO:0042025">
    <property type="term" value="C:host cell nucleus"/>
    <property type="evidence" value="ECO:0007669"/>
    <property type="project" value="UniProtKB-SubCell"/>
</dbReference>
<dbReference type="GO" id="GO:0043657">
    <property type="term" value="C:host cell"/>
    <property type="evidence" value="ECO:0007669"/>
    <property type="project" value="GOC"/>
</dbReference>
<feature type="disulfide bond" evidence="15">
    <location>
        <begin position="34"/>
        <end position="40"/>
    </location>
</feature>
<evidence type="ECO:0000256" key="3">
    <source>
        <dbReference type="ARBA" id="ARBA00022561"/>
    </source>
</evidence>
<evidence type="ECO:0000256" key="15">
    <source>
        <dbReference type="HAMAP-Rule" id="MF_04003"/>
    </source>
</evidence>
<evidence type="ECO:0000256" key="10">
    <source>
        <dbReference type="ARBA" id="ARBA00023046"/>
    </source>
</evidence>
<comment type="function">
    <text evidence="15">Minor protein of the capsid that localizes along the inner surface of the virion, within the central cavities beneath the L1 pentamers. Plays a role in capsid stabilization through interaction with the major capsid protein L1. Once the virion enters the host cell, L2 escorts the genomic DNA into the nucleus by promoting escape from the endosomal compartments and traffic through the host Golgi network. Mechanistically, the C-terminus of L2 possesses a cell-penetrating peptide that protudes from the host endosome, interacts with host cytoplasmic retromer cargo and thereby mediates the capsid delivery to the host trans-Golgi network. Plays a role through its interaction with host dynein in the intracellular microtubule-dependent transport of viral capsid toward the nucleus. Mediates the viral genome import into the nucleus through binding to host importins. Once within the nucleus, L2 localizes viral genomes to host PML bodies in order to activate early gene expression for establishment of infection. Later on, promotes late gene expression by interacting with the viral E2 protein and by inhibiting its transcriptional activation functions. During virion assembly, encapsidates the genome by direct interaction with the viral DNA.</text>
</comment>